<keyword evidence="1" id="KW-0732">Signal</keyword>
<protein>
    <submittedName>
        <fullName evidence="2">Uncharacterized protein</fullName>
    </submittedName>
</protein>
<dbReference type="EMBL" id="JANLCM010000002">
    <property type="protein sequence ID" value="MCS5719978.1"/>
    <property type="molecule type" value="Genomic_DNA"/>
</dbReference>
<dbReference type="Proteomes" id="UP001165584">
    <property type="component" value="Unassembled WGS sequence"/>
</dbReference>
<name>A0ABT2GUW7_9MICO</name>
<evidence type="ECO:0000256" key="1">
    <source>
        <dbReference type="SAM" id="SignalP"/>
    </source>
</evidence>
<proteinExistence type="predicted"/>
<gene>
    <name evidence="2" type="ORF">N1027_17745</name>
</gene>
<comment type="caution">
    <text evidence="2">The sequence shown here is derived from an EMBL/GenBank/DDBJ whole genome shotgun (WGS) entry which is preliminary data.</text>
</comment>
<dbReference type="RefSeq" id="WP_259509642.1">
    <property type="nucleotide sequence ID" value="NZ_JANLCM010000002.1"/>
</dbReference>
<reference evidence="2" key="1">
    <citation type="submission" date="2022-08" db="EMBL/GenBank/DDBJ databases">
        <authorList>
            <person name="Deng Y."/>
            <person name="Han X.-F."/>
            <person name="Zhang Y.-Q."/>
        </authorList>
    </citation>
    <scope>NUCLEOTIDE SEQUENCE</scope>
    <source>
        <strain evidence="2">CPCC 205763</strain>
    </source>
</reference>
<accession>A0ABT2GUW7</accession>
<feature type="chain" id="PRO_5045563737" evidence="1">
    <location>
        <begin position="34"/>
        <end position="394"/>
    </location>
</feature>
<feature type="signal peptide" evidence="1">
    <location>
        <begin position="1"/>
        <end position="33"/>
    </location>
</feature>
<sequence length="394" mass="41008">MPISHRLKLRLLTSALAVVATAASAFISTPAGAITSPPDAPPPITDPLGLIGRLAPEILAETSIPPTAAEAAVVEAETGVAPFRADLPTDPAHPLLLSPTETEGAGLPVSVTIDGARGQAQVAQGITTFAEPGASSAAYLQPVQNGVRMLTALADASAGDDFSYTFGVPAGSYTTALPGGDTILSDPSHHYIGSLGEAWAVDAQGRALPTSYSWSGSTLTQHVELAADTAYPVLIDPTWYYTYDFSAALPGYHATYPKATESAVDRLLHTCFNCYFPINGAPRSYPVDGQILNLNASPFSLELTAAPVRMQTANGGAMQFLAQAGHFDGAGSMVTFSWYNDPSGYIHLYVHAKILRDLGVLVNVANSRIAGANWLLYWQRVADHASGSGGGGGV</sequence>
<keyword evidence="3" id="KW-1185">Reference proteome</keyword>
<organism evidence="2 3">
    <name type="scientific">Herbiconiux aconitum</name>
    <dbReference type="NCBI Taxonomy" id="2970913"/>
    <lineage>
        <taxon>Bacteria</taxon>
        <taxon>Bacillati</taxon>
        <taxon>Actinomycetota</taxon>
        <taxon>Actinomycetes</taxon>
        <taxon>Micrococcales</taxon>
        <taxon>Microbacteriaceae</taxon>
        <taxon>Herbiconiux</taxon>
    </lineage>
</organism>
<evidence type="ECO:0000313" key="3">
    <source>
        <dbReference type="Proteomes" id="UP001165584"/>
    </source>
</evidence>
<evidence type="ECO:0000313" key="2">
    <source>
        <dbReference type="EMBL" id="MCS5719978.1"/>
    </source>
</evidence>